<dbReference type="PANTHER" id="PTHR46481:SF10">
    <property type="entry name" value="ZINC FINGER BED DOMAIN-CONTAINING PROTEIN 39"/>
    <property type="match status" value="1"/>
</dbReference>
<evidence type="ECO:0000256" key="5">
    <source>
        <dbReference type="ARBA" id="ARBA00023242"/>
    </source>
</evidence>
<comment type="caution">
    <text evidence="6">The sequence shown here is derived from an EMBL/GenBank/DDBJ whole genome shotgun (WGS) entry which is preliminary data.</text>
</comment>
<dbReference type="PANTHER" id="PTHR46481">
    <property type="entry name" value="ZINC FINGER BED DOMAIN-CONTAINING PROTEIN 4"/>
    <property type="match status" value="1"/>
</dbReference>
<dbReference type="OrthoDB" id="2690041at2759"/>
<dbReference type="GO" id="GO:0005634">
    <property type="term" value="C:nucleus"/>
    <property type="evidence" value="ECO:0007669"/>
    <property type="project" value="UniProtKB-SubCell"/>
</dbReference>
<dbReference type="InterPro" id="IPR012337">
    <property type="entry name" value="RNaseH-like_sf"/>
</dbReference>
<evidence type="ECO:0000256" key="1">
    <source>
        <dbReference type="ARBA" id="ARBA00004123"/>
    </source>
</evidence>
<reference evidence="6" key="1">
    <citation type="submission" date="2021-03" db="EMBL/GenBank/DDBJ databases">
        <title>Draft genome sequence of rust myrtle Austropuccinia psidii MF-1, a brazilian biotype.</title>
        <authorList>
            <person name="Quecine M.C."/>
            <person name="Pachon D.M.R."/>
            <person name="Bonatelli M.L."/>
            <person name="Correr F.H."/>
            <person name="Franceschini L.M."/>
            <person name="Leite T.F."/>
            <person name="Margarido G.R.A."/>
            <person name="Almeida C.A."/>
            <person name="Ferrarezi J.A."/>
            <person name="Labate C.A."/>
        </authorList>
    </citation>
    <scope>NUCLEOTIDE SEQUENCE</scope>
    <source>
        <strain evidence="6">MF-1</strain>
    </source>
</reference>
<keyword evidence="5" id="KW-0539">Nucleus</keyword>
<keyword evidence="3" id="KW-0863">Zinc-finger</keyword>
<dbReference type="EMBL" id="AVOT02008275">
    <property type="protein sequence ID" value="MBW0485678.1"/>
    <property type="molecule type" value="Genomic_DNA"/>
</dbReference>
<evidence type="ECO:0000256" key="2">
    <source>
        <dbReference type="ARBA" id="ARBA00022723"/>
    </source>
</evidence>
<keyword evidence="7" id="KW-1185">Reference proteome</keyword>
<dbReference type="AlphaFoldDB" id="A0A9Q3GZ26"/>
<sequence length="266" mass="30492">MDHTTHLAAHDGLRTLGSDTSDTITPVDHEDLNPMSISRFIEPPNGLKLKYSSFIGKISKLDSYLYHSLQRRGKLIKTINLVYDTDKPTNSKTLLLKVPTQWNSTYNMLNRASDLKDAYDHFCTPNFLASYRLSHLELEKAKVMVLFFQPRYEATLLIYLEKYDVSPIEPAANVMIQKISKYITIIFGKRPLICASILKPRLKYTFFLTNDSTLGELRALCTQLAKMFEEGVQMFVPIQDCKPHEIVVERSTPLLDRMYPLATHKG</sequence>
<organism evidence="6 7">
    <name type="scientific">Austropuccinia psidii MF-1</name>
    <dbReference type="NCBI Taxonomy" id="1389203"/>
    <lineage>
        <taxon>Eukaryota</taxon>
        <taxon>Fungi</taxon>
        <taxon>Dikarya</taxon>
        <taxon>Basidiomycota</taxon>
        <taxon>Pucciniomycotina</taxon>
        <taxon>Pucciniomycetes</taxon>
        <taxon>Pucciniales</taxon>
        <taxon>Sphaerophragmiaceae</taxon>
        <taxon>Austropuccinia</taxon>
    </lineage>
</organism>
<protein>
    <submittedName>
        <fullName evidence="6">Uncharacterized protein</fullName>
    </submittedName>
</protein>
<dbReference type="GO" id="GO:0008270">
    <property type="term" value="F:zinc ion binding"/>
    <property type="evidence" value="ECO:0007669"/>
    <property type="project" value="UniProtKB-KW"/>
</dbReference>
<keyword evidence="2" id="KW-0479">Metal-binding</keyword>
<gene>
    <name evidence="6" type="ORF">O181_025393</name>
</gene>
<evidence type="ECO:0000313" key="6">
    <source>
        <dbReference type="EMBL" id="MBW0485678.1"/>
    </source>
</evidence>
<evidence type="ECO:0000313" key="7">
    <source>
        <dbReference type="Proteomes" id="UP000765509"/>
    </source>
</evidence>
<evidence type="ECO:0000256" key="3">
    <source>
        <dbReference type="ARBA" id="ARBA00022771"/>
    </source>
</evidence>
<dbReference type="SUPFAM" id="SSF53098">
    <property type="entry name" value="Ribonuclease H-like"/>
    <property type="match status" value="1"/>
</dbReference>
<name>A0A9Q3GZ26_9BASI</name>
<comment type="subcellular location">
    <subcellularLocation>
        <location evidence="1">Nucleus</location>
    </subcellularLocation>
</comment>
<proteinExistence type="predicted"/>
<dbReference type="InterPro" id="IPR052035">
    <property type="entry name" value="ZnF_BED_domain_contain"/>
</dbReference>
<dbReference type="Proteomes" id="UP000765509">
    <property type="component" value="Unassembled WGS sequence"/>
</dbReference>
<accession>A0A9Q3GZ26</accession>
<keyword evidence="4" id="KW-0862">Zinc</keyword>
<evidence type="ECO:0000256" key="4">
    <source>
        <dbReference type="ARBA" id="ARBA00022833"/>
    </source>
</evidence>